<keyword evidence="3" id="KW-0479">Metal-binding</keyword>
<feature type="compositionally biased region" description="Basic and acidic residues" evidence="9">
    <location>
        <begin position="990"/>
        <end position="999"/>
    </location>
</feature>
<name>A0AAD9VBJ4_ACRCE</name>
<evidence type="ECO:0000313" key="12">
    <source>
        <dbReference type="Proteomes" id="UP001249851"/>
    </source>
</evidence>
<dbReference type="InterPro" id="IPR034735">
    <property type="entry name" value="NEMO_ZF"/>
</dbReference>
<comment type="subcellular location">
    <subcellularLocation>
        <location evidence="1">Cytoplasm</location>
    </subcellularLocation>
</comment>
<reference evidence="11" key="1">
    <citation type="journal article" date="2023" name="G3 (Bethesda)">
        <title>Whole genome assembly and annotation of the endangered Caribbean coral Acropora cervicornis.</title>
        <authorList>
            <person name="Selwyn J.D."/>
            <person name="Vollmer S.V."/>
        </authorList>
    </citation>
    <scope>NUCLEOTIDE SEQUENCE</scope>
    <source>
        <strain evidence="11">K2</strain>
    </source>
</reference>
<feature type="compositionally biased region" description="Basic and acidic residues" evidence="9">
    <location>
        <begin position="801"/>
        <end position="812"/>
    </location>
</feature>
<accession>A0AAD9VBJ4</accession>
<feature type="coiled-coil region" evidence="8">
    <location>
        <begin position="117"/>
        <end position="204"/>
    </location>
</feature>
<dbReference type="AlphaFoldDB" id="A0AAD9VBJ4"/>
<dbReference type="EMBL" id="JARQWQ010000013">
    <property type="protein sequence ID" value="KAK2568022.1"/>
    <property type="molecule type" value="Genomic_DNA"/>
</dbReference>
<evidence type="ECO:0000256" key="5">
    <source>
        <dbReference type="ARBA" id="ARBA00022833"/>
    </source>
</evidence>
<evidence type="ECO:0000256" key="2">
    <source>
        <dbReference type="ARBA" id="ARBA00022490"/>
    </source>
</evidence>
<feature type="coiled-coil region" evidence="8">
    <location>
        <begin position="242"/>
        <end position="359"/>
    </location>
</feature>
<evidence type="ECO:0000256" key="1">
    <source>
        <dbReference type="ARBA" id="ARBA00004496"/>
    </source>
</evidence>
<feature type="coiled-coil region" evidence="8">
    <location>
        <begin position="920"/>
        <end position="947"/>
    </location>
</feature>
<dbReference type="Gene3D" id="1.20.5.990">
    <property type="entry name" value="Nemo cc2-lz domain - 1d5 darpin complex"/>
    <property type="match status" value="1"/>
</dbReference>
<feature type="coiled-coil region" evidence="8">
    <location>
        <begin position="392"/>
        <end position="426"/>
    </location>
</feature>
<feature type="region of interest" description="Disordered" evidence="9">
    <location>
        <begin position="801"/>
        <end position="826"/>
    </location>
</feature>
<evidence type="ECO:0000259" key="10">
    <source>
        <dbReference type="PROSITE" id="PS51801"/>
    </source>
</evidence>
<protein>
    <recommendedName>
        <fullName evidence="10">CCHC NOA-type domain-containing protein</fullName>
    </recommendedName>
</protein>
<keyword evidence="6 8" id="KW-0175">Coiled coil</keyword>
<dbReference type="GO" id="GO:0043122">
    <property type="term" value="P:regulation of canonical NF-kappaB signal transduction"/>
    <property type="evidence" value="ECO:0007669"/>
    <property type="project" value="TreeGrafter"/>
</dbReference>
<feature type="compositionally biased region" description="Low complexity" evidence="9">
    <location>
        <begin position="1"/>
        <end position="24"/>
    </location>
</feature>
<organism evidence="11 12">
    <name type="scientific">Acropora cervicornis</name>
    <name type="common">Staghorn coral</name>
    <dbReference type="NCBI Taxonomy" id="6130"/>
    <lineage>
        <taxon>Eukaryota</taxon>
        <taxon>Metazoa</taxon>
        <taxon>Cnidaria</taxon>
        <taxon>Anthozoa</taxon>
        <taxon>Hexacorallia</taxon>
        <taxon>Scleractinia</taxon>
        <taxon>Astrocoeniina</taxon>
        <taxon>Acroporidae</taxon>
        <taxon>Acropora</taxon>
    </lineage>
</organism>
<dbReference type="GO" id="GO:0008270">
    <property type="term" value="F:zinc ion binding"/>
    <property type="evidence" value="ECO:0007669"/>
    <property type="project" value="UniProtKB-KW"/>
</dbReference>
<evidence type="ECO:0000256" key="7">
    <source>
        <dbReference type="PROSITE-ProRule" id="PRU01142"/>
    </source>
</evidence>
<evidence type="ECO:0000313" key="11">
    <source>
        <dbReference type="EMBL" id="KAK2568022.1"/>
    </source>
</evidence>
<evidence type="ECO:0000256" key="3">
    <source>
        <dbReference type="ARBA" id="ARBA00022723"/>
    </source>
</evidence>
<dbReference type="Proteomes" id="UP001249851">
    <property type="component" value="Unassembled WGS sequence"/>
</dbReference>
<dbReference type="PANTHER" id="PTHR31553">
    <property type="entry name" value="NF-KAPPA-B ESSENTIAL MODULATOR"/>
    <property type="match status" value="1"/>
</dbReference>
<feature type="coiled-coil region" evidence="8">
    <location>
        <begin position="619"/>
        <end position="717"/>
    </location>
</feature>
<proteinExistence type="predicted"/>
<evidence type="ECO:0000256" key="6">
    <source>
        <dbReference type="ARBA" id="ARBA00023054"/>
    </source>
</evidence>
<comment type="caution">
    <text evidence="11">The sequence shown here is derived from an EMBL/GenBank/DDBJ whole genome shotgun (WGS) entry which is preliminary data.</text>
</comment>
<dbReference type="GO" id="GO:0005634">
    <property type="term" value="C:nucleus"/>
    <property type="evidence" value="ECO:0007669"/>
    <property type="project" value="TreeGrafter"/>
</dbReference>
<keyword evidence="12" id="KW-1185">Reference proteome</keyword>
<evidence type="ECO:0000256" key="4">
    <source>
        <dbReference type="ARBA" id="ARBA00022771"/>
    </source>
</evidence>
<gene>
    <name evidence="11" type="ORF">P5673_007931</name>
</gene>
<keyword evidence="5" id="KW-0862">Zinc</keyword>
<feature type="coiled-coil region" evidence="8">
    <location>
        <begin position="468"/>
        <end position="558"/>
    </location>
</feature>
<keyword evidence="4 7" id="KW-0863">Zinc-finger</keyword>
<reference evidence="11" key="2">
    <citation type="journal article" date="2023" name="Science">
        <title>Genomic signatures of disease resistance in endangered staghorn corals.</title>
        <authorList>
            <person name="Vollmer S.V."/>
            <person name="Selwyn J.D."/>
            <person name="Despard B.A."/>
            <person name="Roesel C.L."/>
        </authorList>
    </citation>
    <scope>NUCLEOTIDE SEQUENCE</scope>
    <source>
        <strain evidence="11">K2</strain>
    </source>
</reference>
<dbReference type="PANTHER" id="PTHR31553:SF1">
    <property type="entry name" value="NF-KAPPA-B ESSENTIAL MODULATOR"/>
    <property type="match status" value="1"/>
</dbReference>
<dbReference type="GO" id="GO:0070530">
    <property type="term" value="F:K63-linked polyubiquitin modification-dependent protein binding"/>
    <property type="evidence" value="ECO:0007669"/>
    <property type="project" value="InterPro"/>
</dbReference>
<dbReference type="Gene3D" id="3.30.160.60">
    <property type="entry name" value="Classic Zinc Finger"/>
    <property type="match status" value="1"/>
</dbReference>
<evidence type="ECO:0000256" key="9">
    <source>
        <dbReference type="SAM" id="MobiDB-lite"/>
    </source>
</evidence>
<dbReference type="GO" id="GO:0005737">
    <property type="term" value="C:cytoplasm"/>
    <property type="evidence" value="ECO:0007669"/>
    <property type="project" value="UniProtKB-SubCell"/>
</dbReference>
<dbReference type="PROSITE" id="PS51801">
    <property type="entry name" value="ZF_CCHC_NOA"/>
    <property type="match status" value="1"/>
</dbReference>
<feature type="region of interest" description="Disordered" evidence="9">
    <location>
        <begin position="984"/>
        <end position="1004"/>
    </location>
</feature>
<feature type="domain" description="CCHC NOA-type" evidence="10">
    <location>
        <begin position="1031"/>
        <end position="1061"/>
    </location>
</feature>
<evidence type="ECO:0000256" key="8">
    <source>
        <dbReference type="SAM" id="Coils"/>
    </source>
</evidence>
<sequence>MAAATPLASSSLPPSSSLNTSHSSVGSEGFVVVDKSSSLDENLRVSQTNGEDGVEMKLQNERVLKDGSASHNGLLKRIQCLTKENDELKGVLVKNNNVLEEYFKDLASLQTNQKQNSETLRKGYDQAKDVVKKLREKNEGLKAELKSEQEKNQELEEQLEKLKEEMLNQSSAQGDDKSINPHQLLSLTSEIKRLESEKEKLEINNCKLQDHISSLKRSVSEVEESMEGDECATLISMGSLALQSNQTDLESLHSRCSKLETEKEILQVDLQKLMIEKEQIQQQYQYLEEEHQSVSKHLAELEEARAPDNTTAVDSELVTELSRQLQEQTKSVNTLSEELDAVKQERETFKKRVDELGIELTKEKSKAEEMALKANETFDETPQKGETDGQDLQRLNEEIFILTKERNSYKKKLDALQTHLEAAKASAEEAFGKVEDTELNKKYMELKQKVLMFEKREAELLAKENVLLQENEETQRKQAAENDEIERLRELLQNYQDKDKEAQVAVKEQIASQVALGKEIGRLREQMEMHRSEFKKQLDDVTQKRDAYKAKVEELHAASAEDNKTGEEEVPGDADLKEKYLKVKKQLWHYQRRENYIQDKENDLLEKEKTFDIQRQQQSKDLERHLQNARMKEDALIEEKQKHEKETQHLKKQLSETHEQEVQLLKEELHLKNEELTAVQNSEKYLKEELAKLQQEKQNLLIECEQCKAECVEKEEEGKSLMRQLNEKHKQENFLLREKLRSTELALDSSQNNEEHLKIQVTQLIQENSTLCIESDRLKEELQRQENMYQEHLHKLTLDKDNQKRKADDNNKTLKTQLTKSEAENQKLRTQIDNDNDLIRELQTNNEVSRKKEGELVTHLKESDEHVQKLKEDDAIKEREITELKEQIYYHDKQHEEQCEIQNHQLDQYRRDFEAERAARETQHAEILRLREEVQQLQEQVDQYGHSQMLEMQRRHVSYQPESHGAQPPRTWFDYPMSFFTGRGGGGEEEMPRRQEEPTGFRQQEGQCCPTCGGLFDDFGSLQVHALTCNGVQPPPNQCPVCHEVFPDIDTLEIHAQDCMNFD</sequence>
<dbReference type="InterPro" id="IPR051301">
    <property type="entry name" value="Optineurin/NFkB_EssMod"/>
</dbReference>
<keyword evidence="2" id="KW-0963">Cytoplasm</keyword>
<feature type="region of interest" description="Disordered" evidence="9">
    <location>
        <begin position="1"/>
        <end position="25"/>
    </location>
</feature>